<comment type="similarity">
    <text evidence="2 7">Belongs to the zinc-containing alcohol dehydrogenase family.</text>
</comment>
<evidence type="ECO:0000256" key="3">
    <source>
        <dbReference type="ARBA" id="ARBA00022723"/>
    </source>
</evidence>
<evidence type="ECO:0000313" key="11">
    <source>
        <dbReference type="Proteomes" id="UP000253845"/>
    </source>
</evidence>
<dbReference type="PANTHER" id="PTHR42940:SF1">
    <property type="entry name" value="ENOYL REDUCTASE (ER) DOMAIN-CONTAINING PROTEIN"/>
    <property type="match status" value="1"/>
</dbReference>
<dbReference type="Proteomes" id="UP000253845">
    <property type="component" value="Unassembled WGS sequence"/>
</dbReference>
<dbReference type="VEuPathDB" id="FungiDB:M747DRAFT_282964"/>
<keyword evidence="8" id="KW-0812">Transmembrane</keyword>
<dbReference type="InterPro" id="IPR013154">
    <property type="entry name" value="ADH-like_N"/>
</dbReference>
<dbReference type="AlphaFoldDB" id="A0A370BW04"/>
<dbReference type="CDD" id="cd08297">
    <property type="entry name" value="CAD3"/>
    <property type="match status" value="1"/>
</dbReference>
<dbReference type="SUPFAM" id="SSF51735">
    <property type="entry name" value="NAD(P)-binding Rossmann-fold domains"/>
    <property type="match status" value="1"/>
</dbReference>
<dbReference type="GO" id="GO:0005737">
    <property type="term" value="C:cytoplasm"/>
    <property type="evidence" value="ECO:0007669"/>
    <property type="project" value="TreeGrafter"/>
</dbReference>
<evidence type="ECO:0000256" key="1">
    <source>
        <dbReference type="ARBA" id="ARBA00001947"/>
    </source>
</evidence>
<dbReference type="PANTHER" id="PTHR42940">
    <property type="entry name" value="ALCOHOL DEHYDROGENASE 1-RELATED"/>
    <property type="match status" value="1"/>
</dbReference>
<dbReference type="InterPro" id="IPR020843">
    <property type="entry name" value="ER"/>
</dbReference>
<organism evidence="10 11">
    <name type="scientific">Aspergillus niger ATCC 13496</name>
    <dbReference type="NCBI Taxonomy" id="1353008"/>
    <lineage>
        <taxon>Eukaryota</taxon>
        <taxon>Fungi</taxon>
        <taxon>Dikarya</taxon>
        <taxon>Ascomycota</taxon>
        <taxon>Pezizomycotina</taxon>
        <taxon>Eurotiomycetes</taxon>
        <taxon>Eurotiomycetidae</taxon>
        <taxon>Eurotiales</taxon>
        <taxon>Aspergillaceae</taxon>
        <taxon>Aspergillus</taxon>
        <taxon>Aspergillus subgen. Circumdati</taxon>
    </lineage>
</organism>
<evidence type="ECO:0000256" key="7">
    <source>
        <dbReference type="RuleBase" id="RU361277"/>
    </source>
</evidence>
<name>A0A370BW04_ASPNG</name>
<dbReference type="EMBL" id="KZ851923">
    <property type="protein sequence ID" value="RDH18480.1"/>
    <property type="molecule type" value="Genomic_DNA"/>
</dbReference>
<feature type="transmembrane region" description="Helical" evidence="8">
    <location>
        <begin position="7"/>
        <end position="25"/>
    </location>
</feature>
<keyword evidence="4 7" id="KW-0862">Zinc</keyword>
<evidence type="ECO:0000256" key="4">
    <source>
        <dbReference type="ARBA" id="ARBA00022833"/>
    </source>
</evidence>
<dbReference type="InterPro" id="IPR013149">
    <property type="entry name" value="ADH-like_C"/>
</dbReference>
<dbReference type="SUPFAM" id="SSF50129">
    <property type="entry name" value="GroES-like"/>
    <property type="match status" value="1"/>
</dbReference>
<reference evidence="10 11" key="1">
    <citation type="submission" date="2018-07" db="EMBL/GenBank/DDBJ databases">
        <title>Section-level genome sequencing of Aspergillus section Nigri to investigate inter- and intra-species variation.</title>
        <authorList>
            <consortium name="DOE Joint Genome Institute"/>
            <person name="Vesth T.C."/>
            <person name="Nybo J.L."/>
            <person name="Theobald S."/>
            <person name="Frisvad J.C."/>
            <person name="Larsen T.O."/>
            <person name="Nielsen K.F."/>
            <person name="Hoof J.B."/>
            <person name="Brandl J."/>
            <person name="Salamov A."/>
            <person name="Riley R."/>
            <person name="Gladden J.M."/>
            <person name="Phatale P."/>
            <person name="Nielsen M.T."/>
            <person name="Lyhne E.K."/>
            <person name="Kogle M.E."/>
            <person name="Strasser K."/>
            <person name="McDonnell E."/>
            <person name="Barry K."/>
            <person name="Clum A."/>
            <person name="Chen C."/>
            <person name="Nolan M."/>
            <person name="Sandor L."/>
            <person name="Kuo A."/>
            <person name="Lipzen A."/>
            <person name="Hainaut M."/>
            <person name="Drula E."/>
            <person name="Tsang A."/>
            <person name="Magnuson J.K."/>
            <person name="Henrissat B."/>
            <person name="Wiebenga A."/>
            <person name="Simmons B.A."/>
            <person name="Makela M.R."/>
            <person name="De vries R.P."/>
            <person name="Grigoriev I.V."/>
            <person name="Mortensen U.H."/>
            <person name="Baker S.E."/>
            <person name="Andersen M.R."/>
        </authorList>
    </citation>
    <scope>NUCLEOTIDE SEQUENCE [LARGE SCALE GENOMIC DNA]</scope>
    <source>
        <strain evidence="10 11">ATCC 13496</strain>
    </source>
</reference>
<comment type="cofactor">
    <cofactor evidence="1 7">
        <name>Zn(2+)</name>
        <dbReference type="ChEBI" id="CHEBI:29105"/>
    </cofactor>
</comment>
<keyword evidence="3 7" id="KW-0479">Metal-binding</keyword>
<dbReference type="Gene3D" id="3.40.50.720">
    <property type="entry name" value="NAD(P)-binding Rossmann-like Domain"/>
    <property type="match status" value="1"/>
</dbReference>
<dbReference type="InterPro" id="IPR011032">
    <property type="entry name" value="GroES-like_sf"/>
</dbReference>
<dbReference type="SMART" id="SM00829">
    <property type="entry name" value="PKS_ER"/>
    <property type="match status" value="1"/>
</dbReference>
<accession>A0A370BW04</accession>
<evidence type="ECO:0000256" key="8">
    <source>
        <dbReference type="SAM" id="Phobius"/>
    </source>
</evidence>
<keyword evidence="8" id="KW-0472">Membrane</keyword>
<keyword evidence="6" id="KW-0520">NAD</keyword>
<dbReference type="FunFam" id="3.40.50.720:FF:000039">
    <property type="entry name" value="Alcohol dehydrogenase AdhP"/>
    <property type="match status" value="1"/>
</dbReference>
<evidence type="ECO:0000256" key="5">
    <source>
        <dbReference type="ARBA" id="ARBA00023002"/>
    </source>
</evidence>
<evidence type="ECO:0000313" key="10">
    <source>
        <dbReference type="EMBL" id="RDH18480.1"/>
    </source>
</evidence>
<dbReference type="Pfam" id="PF08240">
    <property type="entry name" value="ADH_N"/>
    <property type="match status" value="1"/>
</dbReference>
<evidence type="ECO:0000259" key="9">
    <source>
        <dbReference type="SMART" id="SM00829"/>
    </source>
</evidence>
<feature type="domain" description="Enoyl reductase (ER)" evidence="9">
    <location>
        <begin position="81"/>
        <end position="417"/>
    </location>
</feature>
<keyword evidence="5" id="KW-0560">Oxidoreductase</keyword>
<dbReference type="Gene3D" id="3.90.180.10">
    <property type="entry name" value="Medium-chain alcohol dehydrogenases, catalytic domain"/>
    <property type="match status" value="1"/>
</dbReference>
<dbReference type="InterPro" id="IPR002328">
    <property type="entry name" value="ADH_Zn_CS"/>
</dbReference>
<protein>
    <submittedName>
        <fullName evidence="10">Alcohol dehydrogenase</fullName>
    </submittedName>
</protein>
<dbReference type="GO" id="GO:0004022">
    <property type="term" value="F:alcohol dehydrogenase (NAD+) activity"/>
    <property type="evidence" value="ECO:0007669"/>
    <property type="project" value="TreeGrafter"/>
</dbReference>
<dbReference type="Pfam" id="PF00107">
    <property type="entry name" value="ADH_zinc_N"/>
    <property type="match status" value="1"/>
</dbReference>
<dbReference type="PROSITE" id="PS00059">
    <property type="entry name" value="ADH_ZINC"/>
    <property type="match status" value="1"/>
</dbReference>
<sequence length="423" mass="45036">MQKGRPLTTFYVVVPGLYTAGWYFLVEMTCGEMPRTDRPALFRRSVAFLQSWVIDLNNSIMAASETSIPSHCKAGVVVNPGPNFEVRVEMVEVPQPGPDDLLIRLRATGICSSDLHMMQGDLGTPPMSAFGVRSPGHEGVGIVVKIGANVRNFKVGDRAGIKPLLDTCGACERCWGDKEMHCRSGIHTGLMAPGTYQQYIVSPARYASPIPDTVPDNVAAPIMCSAATMYRSLRESGLKAGDWAVFPGGGGGVGIQGVQIAKAMGIRPIVVDSGETKRALALEMGAESFVDFKETTDTAASVIAVADNIGAHGVFVTAPAAYRNALSYLGDRIGAIVMCVGLAPKDSMTISSDPNFLIFNNTTIKGTLVGSRSDVAASLDLACRGHLKQICEVYPIDQLPEAVKRLRTGQVAGRIVVNFDLAS</sequence>
<evidence type="ECO:0000256" key="6">
    <source>
        <dbReference type="ARBA" id="ARBA00023027"/>
    </source>
</evidence>
<keyword evidence="8" id="KW-1133">Transmembrane helix</keyword>
<dbReference type="InterPro" id="IPR036291">
    <property type="entry name" value="NAD(P)-bd_dom_sf"/>
</dbReference>
<evidence type="ECO:0000256" key="2">
    <source>
        <dbReference type="ARBA" id="ARBA00008072"/>
    </source>
</evidence>
<proteinExistence type="inferred from homology"/>
<gene>
    <name evidence="10" type="ORF">M747DRAFT_282964</name>
</gene>
<dbReference type="GO" id="GO:0008270">
    <property type="term" value="F:zinc ion binding"/>
    <property type="evidence" value="ECO:0007669"/>
    <property type="project" value="InterPro"/>
</dbReference>